<dbReference type="GO" id="GO:0016036">
    <property type="term" value="P:cellular response to phosphate starvation"/>
    <property type="evidence" value="ECO:0007669"/>
    <property type="project" value="TreeGrafter"/>
</dbReference>
<evidence type="ECO:0000256" key="4">
    <source>
        <dbReference type="ARBA" id="ARBA00022475"/>
    </source>
</evidence>
<evidence type="ECO:0000256" key="6">
    <source>
        <dbReference type="ARBA" id="ARBA00022692"/>
    </source>
</evidence>
<comment type="catalytic activity">
    <reaction evidence="1">
        <text>ATP + protein L-histidine = ADP + protein N-phospho-L-histidine.</text>
        <dbReference type="EC" id="2.7.13.3"/>
    </reaction>
</comment>
<dbReference type="EMBL" id="CP060632">
    <property type="protein sequence ID" value="QNM00275.1"/>
    <property type="molecule type" value="Genomic_DNA"/>
</dbReference>
<dbReference type="PANTHER" id="PTHR45453:SF2">
    <property type="entry name" value="HISTIDINE KINASE"/>
    <property type="match status" value="1"/>
</dbReference>
<keyword evidence="10 11" id="KW-0472">Membrane</keyword>
<dbReference type="EC" id="2.7.13.3" evidence="3"/>
<feature type="transmembrane region" description="Helical" evidence="11">
    <location>
        <begin position="12"/>
        <end position="31"/>
    </location>
</feature>
<dbReference type="RefSeq" id="WP_117780788.1">
    <property type="nucleotide sequence ID" value="NZ_CP060632.1"/>
</dbReference>
<dbReference type="GO" id="GO:0004721">
    <property type="term" value="F:phosphoprotein phosphatase activity"/>
    <property type="evidence" value="ECO:0007669"/>
    <property type="project" value="TreeGrafter"/>
</dbReference>
<dbReference type="KEGG" id="wcp:H9Q76_03010"/>
<dbReference type="PRINTS" id="PR00344">
    <property type="entry name" value="BCTRLSENSOR"/>
</dbReference>
<dbReference type="Gene3D" id="3.30.565.10">
    <property type="entry name" value="Histidine kinase-like ATPase, C-terminal domain"/>
    <property type="match status" value="1"/>
</dbReference>
<evidence type="ECO:0000256" key="2">
    <source>
        <dbReference type="ARBA" id="ARBA00004651"/>
    </source>
</evidence>
<evidence type="ECO:0000256" key="9">
    <source>
        <dbReference type="ARBA" id="ARBA00023012"/>
    </source>
</evidence>
<keyword evidence="6 11" id="KW-0812">Transmembrane</keyword>
<dbReference type="AlphaFoldDB" id="A0A7G9FNZ3"/>
<dbReference type="InterPro" id="IPR005467">
    <property type="entry name" value="His_kinase_dom"/>
</dbReference>
<dbReference type="SUPFAM" id="SSF55874">
    <property type="entry name" value="ATPase domain of HSP90 chaperone/DNA topoisomerase II/histidine kinase"/>
    <property type="match status" value="1"/>
</dbReference>
<evidence type="ECO:0000256" key="10">
    <source>
        <dbReference type="ARBA" id="ARBA00023136"/>
    </source>
</evidence>
<proteinExistence type="predicted"/>
<gene>
    <name evidence="13" type="ORF">H9Q76_03010</name>
</gene>
<dbReference type="SMART" id="SM00387">
    <property type="entry name" value="HATPase_c"/>
    <property type="match status" value="1"/>
</dbReference>
<evidence type="ECO:0000313" key="14">
    <source>
        <dbReference type="Proteomes" id="UP000515819"/>
    </source>
</evidence>
<keyword evidence="4" id="KW-1003">Cell membrane</keyword>
<evidence type="ECO:0000256" key="5">
    <source>
        <dbReference type="ARBA" id="ARBA00022679"/>
    </source>
</evidence>
<feature type="transmembrane region" description="Helical" evidence="11">
    <location>
        <begin position="37"/>
        <end position="57"/>
    </location>
</feature>
<dbReference type="GO" id="GO:0005886">
    <property type="term" value="C:plasma membrane"/>
    <property type="evidence" value="ECO:0007669"/>
    <property type="project" value="UniProtKB-SubCell"/>
</dbReference>
<evidence type="ECO:0000256" key="1">
    <source>
        <dbReference type="ARBA" id="ARBA00000085"/>
    </source>
</evidence>
<dbReference type="InterPro" id="IPR050351">
    <property type="entry name" value="BphY/WalK/GraS-like"/>
</dbReference>
<evidence type="ECO:0000256" key="8">
    <source>
        <dbReference type="ARBA" id="ARBA00022989"/>
    </source>
</evidence>
<accession>A0A7G9FNZ3</accession>
<comment type="subcellular location">
    <subcellularLocation>
        <location evidence="2">Cell membrane</location>
        <topology evidence="2">Multi-pass membrane protein</topology>
    </subcellularLocation>
</comment>
<keyword evidence="5" id="KW-0808">Transferase</keyword>
<evidence type="ECO:0000313" key="13">
    <source>
        <dbReference type="EMBL" id="QNM00275.1"/>
    </source>
</evidence>
<keyword evidence="8 11" id="KW-1133">Transmembrane helix</keyword>
<dbReference type="PROSITE" id="PS50109">
    <property type="entry name" value="HIS_KIN"/>
    <property type="match status" value="1"/>
</dbReference>
<keyword evidence="7 13" id="KW-0418">Kinase</keyword>
<keyword evidence="9" id="KW-0902">Two-component regulatory system</keyword>
<evidence type="ECO:0000259" key="12">
    <source>
        <dbReference type="PROSITE" id="PS50109"/>
    </source>
</evidence>
<dbReference type="InterPro" id="IPR004358">
    <property type="entry name" value="Sig_transdc_His_kin-like_C"/>
</dbReference>
<reference evidence="13 14" key="1">
    <citation type="submission" date="2020-08" db="EMBL/GenBank/DDBJ databases">
        <authorList>
            <person name="Liu C."/>
            <person name="Sun Q."/>
        </authorList>
    </citation>
    <scope>NUCLEOTIDE SEQUENCE [LARGE SCALE GENOMIC DNA]</scope>
    <source>
        <strain evidence="13 14">NSJ-4</strain>
    </source>
</reference>
<dbReference type="Pfam" id="PF02518">
    <property type="entry name" value="HATPase_c"/>
    <property type="match status" value="1"/>
</dbReference>
<evidence type="ECO:0000256" key="3">
    <source>
        <dbReference type="ARBA" id="ARBA00012438"/>
    </source>
</evidence>
<dbReference type="PANTHER" id="PTHR45453">
    <property type="entry name" value="PHOSPHATE REGULON SENSOR PROTEIN PHOR"/>
    <property type="match status" value="1"/>
</dbReference>
<organism evidence="13 14">
    <name type="scientific">Wujia chipingensis</name>
    <dbReference type="NCBI Taxonomy" id="2763670"/>
    <lineage>
        <taxon>Bacteria</taxon>
        <taxon>Bacillati</taxon>
        <taxon>Bacillota</taxon>
        <taxon>Clostridia</taxon>
        <taxon>Lachnospirales</taxon>
        <taxon>Lachnospiraceae</taxon>
        <taxon>Wujia</taxon>
    </lineage>
</organism>
<dbReference type="InterPro" id="IPR003594">
    <property type="entry name" value="HATPase_dom"/>
</dbReference>
<evidence type="ECO:0000256" key="11">
    <source>
        <dbReference type="SAM" id="Phobius"/>
    </source>
</evidence>
<name>A0A7G9FNZ3_9FIRM</name>
<protein>
    <recommendedName>
        <fullName evidence="3">histidine kinase</fullName>
        <ecNumber evidence="3">2.7.13.3</ecNumber>
    </recommendedName>
</protein>
<dbReference type="GO" id="GO:0000155">
    <property type="term" value="F:phosphorelay sensor kinase activity"/>
    <property type="evidence" value="ECO:0007669"/>
    <property type="project" value="TreeGrafter"/>
</dbReference>
<feature type="domain" description="Histidine kinase" evidence="12">
    <location>
        <begin position="126"/>
        <end position="332"/>
    </location>
</feature>
<evidence type="ECO:0000256" key="7">
    <source>
        <dbReference type="ARBA" id="ARBA00022777"/>
    </source>
</evidence>
<keyword evidence="14" id="KW-1185">Reference proteome</keyword>
<dbReference type="InterPro" id="IPR036890">
    <property type="entry name" value="HATPase_C_sf"/>
</dbReference>
<sequence>MTVRSYLKDRISFVAATVFIMVVLRLLGFACKTRMDFIWVMEGIIFVTALCVCLADYRKRRHFYRELLGILEGLDQKYLITEMTVQPDFEEGKIWMDVLYDTGKSMRDKLNETEDSLRDFKEYLELWIHEIKIPIAALNLMNYNGSQDLKKQKAQLARINSFVEQILFYARADAAEKDYLLTACDLDVTINKVLQQQKDLLIGNKIRIEKNDTAHSVVTDSKWLTFMLGQIVNNSIKYRDAAKQPCISFAVEEMADKTVLKIRDNGIGIPEQDIDRVFDKTFTGENGRKGNASTGMGLYICKQLCNKLGHAITIASVYGEYTEVEIAFGKETFLTKE</sequence>
<dbReference type="Proteomes" id="UP000515819">
    <property type="component" value="Chromosome"/>
</dbReference>